<evidence type="ECO:0000256" key="2">
    <source>
        <dbReference type="ARBA" id="ARBA00022679"/>
    </source>
</evidence>
<reference evidence="5 6" key="1">
    <citation type="submission" date="2020-10" db="EMBL/GenBank/DDBJ databases">
        <title>Phylogeny of dyella-like bacteria.</title>
        <authorList>
            <person name="Fu J."/>
        </authorList>
    </citation>
    <scope>NUCLEOTIDE SEQUENCE [LARGE SCALE GENOMIC DNA]</scope>
    <source>
        <strain evidence="5 6">BB4</strain>
    </source>
</reference>
<protein>
    <submittedName>
        <fullName evidence="5">Type II toxin-antitoxin system HipA family toxin</fullName>
    </submittedName>
</protein>
<dbReference type="RefSeq" id="WP_379987283.1">
    <property type="nucleotide sequence ID" value="NZ_JADIKD010000004.1"/>
</dbReference>
<keyword evidence="2" id="KW-0808">Transferase</keyword>
<evidence type="ECO:0000313" key="6">
    <source>
        <dbReference type="Proteomes" id="UP001620408"/>
    </source>
</evidence>
<comment type="caution">
    <text evidence="5">The sequence shown here is derived from an EMBL/GenBank/DDBJ whole genome shotgun (WGS) entry which is preliminary data.</text>
</comment>
<comment type="similarity">
    <text evidence="1">Belongs to the HipA Ser/Thr kinase family.</text>
</comment>
<dbReference type="Gene3D" id="1.10.1070.20">
    <property type="match status" value="1"/>
</dbReference>
<gene>
    <name evidence="5" type="ORF">ISS97_00740</name>
</gene>
<name>A0ABW8K1E3_9GAMM</name>
<proteinExistence type="inferred from homology"/>
<dbReference type="PANTHER" id="PTHR37419">
    <property type="entry name" value="SERINE/THREONINE-PROTEIN KINASE TOXIN HIPA"/>
    <property type="match status" value="1"/>
</dbReference>
<evidence type="ECO:0000256" key="1">
    <source>
        <dbReference type="ARBA" id="ARBA00010164"/>
    </source>
</evidence>
<organism evidence="5 6">
    <name type="scientific">Dyella koreensis</name>
    <dbReference type="NCBI Taxonomy" id="311235"/>
    <lineage>
        <taxon>Bacteria</taxon>
        <taxon>Pseudomonadati</taxon>
        <taxon>Pseudomonadota</taxon>
        <taxon>Gammaproteobacteria</taxon>
        <taxon>Lysobacterales</taxon>
        <taxon>Rhodanobacteraceae</taxon>
        <taxon>Dyella</taxon>
    </lineage>
</organism>
<evidence type="ECO:0000313" key="5">
    <source>
        <dbReference type="EMBL" id="MFK2915772.1"/>
    </source>
</evidence>
<dbReference type="InterPro" id="IPR052028">
    <property type="entry name" value="HipA_Ser/Thr_kinase"/>
</dbReference>
<feature type="domain" description="HipA-like C-terminal" evidence="4">
    <location>
        <begin position="184"/>
        <end position="393"/>
    </location>
</feature>
<keyword evidence="3" id="KW-0418">Kinase</keyword>
<dbReference type="PANTHER" id="PTHR37419:SF8">
    <property type="entry name" value="TOXIN YJJJ"/>
    <property type="match status" value="1"/>
</dbReference>
<dbReference type="Proteomes" id="UP001620408">
    <property type="component" value="Unassembled WGS sequence"/>
</dbReference>
<evidence type="ECO:0000259" key="4">
    <source>
        <dbReference type="Pfam" id="PF07804"/>
    </source>
</evidence>
<dbReference type="InterPro" id="IPR012893">
    <property type="entry name" value="HipA-like_C"/>
</dbReference>
<sequence>MNTLDVWIDDATLGGSARVGRLDRAGNRGRHILSFEYADAWLSRSEPVATFQLDPDLPLGAGRHYAHTGTQTLAGVFQDGSPDRWGRLLMDWREIIDAHAEKRLPRTLNDWDYLTGVADEGRMGAMRLRDPQSAEYVSHAALDAPPVTSMRELEAIAGMIERDEEADTPERIAWVKQLIAPGASLGGARPKASMREEDGSLWIAKFPSNDDEHDVGLWEFITYKLALESGINMPPAALMKLSDRGHTFAVSRFDRVNGSRRAYASAMTLLATNSANFHSYLDLVALIEEVGTPTYIARELEQLFRRVLFNILVGNRDDHLRNHGFLRDVDGWRLSPAFDINPNPAKNDHVLGINEADTTPNSDLLMATADYYRLKKSKAEIIAEEVRKAVDGWLIVARQLGARASEIAKMRGVMDSAR</sequence>
<accession>A0ABW8K1E3</accession>
<dbReference type="Pfam" id="PF07804">
    <property type="entry name" value="HipA_C"/>
    <property type="match status" value="1"/>
</dbReference>
<evidence type="ECO:0000256" key="3">
    <source>
        <dbReference type="ARBA" id="ARBA00022777"/>
    </source>
</evidence>
<keyword evidence="6" id="KW-1185">Reference proteome</keyword>
<dbReference type="EMBL" id="JADIKD010000004">
    <property type="protein sequence ID" value="MFK2915772.1"/>
    <property type="molecule type" value="Genomic_DNA"/>
</dbReference>